<keyword evidence="2" id="KW-0602">Photosynthesis</keyword>
<feature type="transmembrane region" description="Helical" evidence="7">
    <location>
        <begin position="157"/>
        <end position="176"/>
    </location>
</feature>
<sequence length="188" mass="21429">MKESLKEVELVGEDERDELEAESHTCTSYTTQNISFFLRIYSNHQRIPRILGGMGVVILSTFRERKDELSTITPPLVDTSRGLPGMKEQKLIHQGLITESLPNDNEDLILDYVLGRIRRSFIRILPGDRVKIEVRDLLKPVNSEYGKVAPGWGTTPFMGVAMDLFAIFLSIILEIYKSFVLLDRISMN</sequence>
<dbReference type="OrthoDB" id="1714886at2759"/>
<dbReference type="InterPro" id="IPR001056">
    <property type="entry name" value="PSII_PsbH"/>
</dbReference>
<organism evidence="8 9">
    <name type="scientific">Cinnamomum micranthum f. kanehirae</name>
    <dbReference type="NCBI Taxonomy" id="337451"/>
    <lineage>
        <taxon>Eukaryota</taxon>
        <taxon>Viridiplantae</taxon>
        <taxon>Streptophyta</taxon>
        <taxon>Embryophyta</taxon>
        <taxon>Tracheophyta</taxon>
        <taxon>Spermatophyta</taxon>
        <taxon>Magnoliopsida</taxon>
        <taxon>Magnoliidae</taxon>
        <taxon>Laurales</taxon>
        <taxon>Lauraceae</taxon>
        <taxon>Cinnamomum</taxon>
    </lineage>
</organism>
<keyword evidence="9" id="KW-1185">Reference proteome</keyword>
<dbReference type="EMBL" id="QPKB01000005">
    <property type="protein sequence ID" value="RWR84878.1"/>
    <property type="molecule type" value="Genomic_DNA"/>
</dbReference>
<dbReference type="GO" id="GO:0042301">
    <property type="term" value="F:phosphate ion binding"/>
    <property type="evidence" value="ECO:0007669"/>
    <property type="project" value="InterPro"/>
</dbReference>
<comment type="subcellular location">
    <subcellularLocation>
        <location evidence="1">Plastid</location>
        <location evidence="1">Chloroplast thylakoid membrane</location>
        <topology evidence="1">Single-pass membrane protein</topology>
    </subcellularLocation>
</comment>
<dbReference type="Gene3D" id="1.20.5.880">
    <property type="entry name" value="Photosystem II reaction center protein H"/>
    <property type="match status" value="1"/>
</dbReference>
<evidence type="ECO:0000256" key="5">
    <source>
        <dbReference type="ARBA" id="ARBA00023136"/>
    </source>
</evidence>
<keyword evidence="8" id="KW-0648">Protein biosynthesis</keyword>
<dbReference type="AlphaFoldDB" id="A0A3S3MYI1"/>
<protein>
    <submittedName>
        <fullName evidence="8">Translational initiation factor 1 protein chloroplast</fullName>
    </submittedName>
</protein>
<dbReference type="NCBIfam" id="NF002728">
    <property type="entry name" value="PRK02624.1"/>
    <property type="match status" value="1"/>
</dbReference>
<evidence type="ECO:0000256" key="4">
    <source>
        <dbReference type="ARBA" id="ARBA00022989"/>
    </source>
</evidence>
<evidence type="ECO:0000313" key="8">
    <source>
        <dbReference type="EMBL" id="RWR84878.1"/>
    </source>
</evidence>
<keyword evidence="4 7" id="KW-1133">Transmembrane helix</keyword>
<dbReference type="STRING" id="337451.A0A3S3MYI1"/>
<evidence type="ECO:0000313" key="9">
    <source>
        <dbReference type="Proteomes" id="UP000283530"/>
    </source>
</evidence>
<dbReference type="GO" id="GO:0003743">
    <property type="term" value="F:translation initiation factor activity"/>
    <property type="evidence" value="ECO:0007669"/>
    <property type="project" value="UniProtKB-KW"/>
</dbReference>
<dbReference type="PANTHER" id="PTHR34469">
    <property type="entry name" value="PHOTOSYSTEM II REACTION CENTER PROTEIN H"/>
    <property type="match status" value="1"/>
</dbReference>
<dbReference type="Gene3D" id="3.30.1490.10">
    <property type="match status" value="1"/>
</dbReference>
<dbReference type="Proteomes" id="UP000283530">
    <property type="component" value="Unassembled WGS sequence"/>
</dbReference>
<dbReference type="PANTHER" id="PTHR34469:SF4">
    <property type="entry name" value="PHOTOSYSTEM II REACTION CENTER PROTEIN H"/>
    <property type="match status" value="1"/>
</dbReference>
<dbReference type="InterPro" id="IPR036863">
    <property type="entry name" value="PSII_PsbH_sf"/>
</dbReference>
<dbReference type="SUPFAM" id="SSF50249">
    <property type="entry name" value="Nucleic acid-binding proteins"/>
    <property type="match status" value="1"/>
</dbReference>
<dbReference type="SUPFAM" id="SSF161025">
    <property type="entry name" value="Photosystem II 10 kDa phosphoprotein PsbH"/>
    <property type="match status" value="1"/>
</dbReference>
<dbReference type="Gene3D" id="2.40.50.140">
    <property type="entry name" value="Nucleic acid-binding proteins"/>
    <property type="match status" value="1"/>
</dbReference>
<evidence type="ECO:0000256" key="1">
    <source>
        <dbReference type="ARBA" id="ARBA00004581"/>
    </source>
</evidence>
<keyword evidence="3 7" id="KW-0812">Transmembrane</keyword>
<dbReference type="GO" id="GO:0009523">
    <property type="term" value="C:photosystem II"/>
    <property type="evidence" value="ECO:0007669"/>
    <property type="project" value="UniProtKB-KW"/>
</dbReference>
<keyword evidence="6" id="KW-0604">Photosystem II</keyword>
<dbReference type="GO" id="GO:0050821">
    <property type="term" value="P:protein stabilization"/>
    <property type="evidence" value="ECO:0007669"/>
    <property type="project" value="InterPro"/>
</dbReference>
<comment type="caution">
    <text evidence="8">The sequence shown here is derived from an EMBL/GenBank/DDBJ whole genome shotgun (WGS) entry which is preliminary data.</text>
</comment>
<reference evidence="8 9" key="1">
    <citation type="journal article" date="2019" name="Nat. Plants">
        <title>Stout camphor tree genome fills gaps in understanding of flowering plant genome evolution.</title>
        <authorList>
            <person name="Chaw S.M."/>
            <person name="Liu Y.C."/>
            <person name="Wu Y.W."/>
            <person name="Wang H.Y."/>
            <person name="Lin C.I."/>
            <person name="Wu C.S."/>
            <person name="Ke H.M."/>
            <person name="Chang L.Y."/>
            <person name="Hsu C.Y."/>
            <person name="Yang H.T."/>
            <person name="Sudianto E."/>
            <person name="Hsu M.H."/>
            <person name="Wu K.P."/>
            <person name="Wang L.N."/>
            <person name="Leebens-Mack J.H."/>
            <person name="Tsai I.J."/>
        </authorList>
    </citation>
    <scope>NUCLEOTIDE SEQUENCE [LARGE SCALE GENOMIC DNA]</scope>
    <source>
        <strain evidence="9">cv. Chaw 1501</strain>
        <tissue evidence="8">Young leaves</tissue>
    </source>
</reference>
<evidence type="ECO:0000256" key="7">
    <source>
        <dbReference type="SAM" id="Phobius"/>
    </source>
</evidence>
<evidence type="ECO:0000256" key="2">
    <source>
        <dbReference type="ARBA" id="ARBA00022531"/>
    </source>
</evidence>
<dbReference type="GO" id="GO:0009535">
    <property type="term" value="C:chloroplast thylakoid membrane"/>
    <property type="evidence" value="ECO:0007669"/>
    <property type="project" value="UniProtKB-SubCell"/>
</dbReference>
<keyword evidence="5 7" id="KW-0472">Membrane</keyword>
<dbReference type="Pfam" id="PF00737">
    <property type="entry name" value="PsbH"/>
    <property type="match status" value="1"/>
</dbReference>
<proteinExistence type="predicted"/>
<evidence type="ECO:0000256" key="3">
    <source>
        <dbReference type="ARBA" id="ARBA00022692"/>
    </source>
</evidence>
<keyword evidence="8" id="KW-0396">Initiation factor</keyword>
<evidence type="ECO:0000256" key="6">
    <source>
        <dbReference type="ARBA" id="ARBA00023276"/>
    </source>
</evidence>
<gene>
    <name evidence="8" type="ORF">CKAN_01371200</name>
</gene>
<dbReference type="GO" id="GO:0015979">
    <property type="term" value="P:photosynthesis"/>
    <property type="evidence" value="ECO:0007669"/>
    <property type="project" value="UniProtKB-KW"/>
</dbReference>
<accession>A0A3S3MYI1</accession>
<name>A0A3S3MYI1_9MAGN</name>
<dbReference type="InterPro" id="IPR012340">
    <property type="entry name" value="NA-bd_OB-fold"/>
</dbReference>